<evidence type="ECO:0000256" key="1">
    <source>
        <dbReference type="SAM" id="MobiDB-lite"/>
    </source>
</evidence>
<reference evidence="2" key="1">
    <citation type="submission" date="2018-02" db="EMBL/GenBank/DDBJ databases">
        <authorList>
            <person name="Cohen D.B."/>
            <person name="Kent A.D."/>
        </authorList>
    </citation>
    <scope>NUCLEOTIDE SEQUENCE</scope>
</reference>
<name>A0A2N9GFL2_FAGSY</name>
<protein>
    <submittedName>
        <fullName evidence="2">Uncharacterized protein</fullName>
    </submittedName>
</protein>
<feature type="compositionally biased region" description="Gly residues" evidence="1">
    <location>
        <begin position="1"/>
        <end position="10"/>
    </location>
</feature>
<organism evidence="2">
    <name type="scientific">Fagus sylvatica</name>
    <name type="common">Beechnut</name>
    <dbReference type="NCBI Taxonomy" id="28930"/>
    <lineage>
        <taxon>Eukaryota</taxon>
        <taxon>Viridiplantae</taxon>
        <taxon>Streptophyta</taxon>
        <taxon>Embryophyta</taxon>
        <taxon>Tracheophyta</taxon>
        <taxon>Spermatophyta</taxon>
        <taxon>Magnoliopsida</taxon>
        <taxon>eudicotyledons</taxon>
        <taxon>Gunneridae</taxon>
        <taxon>Pentapetalae</taxon>
        <taxon>rosids</taxon>
        <taxon>fabids</taxon>
        <taxon>Fagales</taxon>
        <taxon>Fagaceae</taxon>
        <taxon>Fagus</taxon>
    </lineage>
</organism>
<dbReference type="AlphaFoldDB" id="A0A2N9GFL2"/>
<proteinExistence type="predicted"/>
<accession>A0A2N9GFL2</accession>
<feature type="region of interest" description="Disordered" evidence="1">
    <location>
        <begin position="1"/>
        <end position="40"/>
    </location>
</feature>
<dbReference type="EMBL" id="OIVN01001865">
    <property type="protein sequence ID" value="SPC98382.1"/>
    <property type="molecule type" value="Genomic_DNA"/>
</dbReference>
<evidence type="ECO:0000313" key="2">
    <source>
        <dbReference type="EMBL" id="SPC98382.1"/>
    </source>
</evidence>
<gene>
    <name evidence="2" type="ORF">FSB_LOCUS26264</name>
</gene>
<sequence length="358" mass="40408">MSGQGSGSGGPRRSDLLAKGKAVVYETESPPDTDDECHNPIFTPGIFSGVGAQNGTARATPDQPNWDPSFQNDPRMLPRAPLPKFEKILSDPLQLGPRAKTLRQEVHFSYHTQLSDRQELLRSSRNLSQKMTPWHKEHSDGLCSQDHILRTQARLCARPVPLKSRRNKAVLKIPELSYRRCHACAQSLPDSQQVDPRARARWKEDTFMHDVELSDRQDFTGRKLSDGTKNVKIRHRELGQICARTGTRFEKKRAGSKTHFFSRTAAFARRVFPARNKLIREPGCVGKIMTPATTWNSRFADSIPRLTGIFIGKVHKNSSDTPTSGSHNSLVRTPIRANFISLERGRRELSDDMLHDPF</sequence>